<keyword evidence="6" id="KW-0966">Cell projection</keyword>
<sequence>MKWLCTAICFLACPAVADVVVAARTIPAQTLIGPEHLFVRDLNVAGAISDPEAAIGLEARVALYAGRPIRPGDVGPPAVVERNQLITLHYQRNGLMISTDGRALGRAGPGDIIRVMNLSSRSTVSARIGTDGAGYVAK</sequence>
<comment type="caution">
    <text evidence="6">The sequence shown here is derived from an EMBL/GenBank/DDBJ whole genome shotgun (WGS) entry which is preliminary data.</text>
</comment>
<dbReference type="PANTHER" id="PTHR36307">
    <property type="entry name" value="FLAGELLA BASAL BODY P-RING FORMATION PROTEIN FLGA"/>
    <property type="match status" value="1"/>
</dbReference>
<evidence type="ECO:0000313" key="7">
    <source>
        <dbReference type="Proteomes" id="UP000244523"/>
    </source>
</evidence>
<dbReference type="NCBIfam" id="TIGR03170">
    <property type="entry name" value="flgA_cterm"/>
    <property type="match status" value="1"/>
</dbReference>
<dbReference type="Gene3D" id="3.90.1210.10">
    <property type="entry name" value="Antifreeze-like/N-acetylneuraminic acid synthase C-terminal domain"/>
    <property type="match status" value="1"/>
</dbReference>
<dbReference type="SMART" id="SM00858">
    <property type="entry name" value="SAF"/>
    <property type="match status" value="1"/>
</dbReference>
<keyword evidence="6" id="KW-0282">Flagellum</keyword>
<evidence type="ECO:0000259" key="5">
    <source>
        <dbReference type="SMART" id="SM00858"/>
    </source>
</evidence>
<evidence type="ECO:0000256" key="2">
    <source>
        <dbReference type="ARBA" id="ARBA00022729"/>
    </source>
</evidence>
<feature type="domain" description="SAF" evidence="5">
    <location>
        <begin position="17"/>
        <end position="75"/>
    </location>
</feature>
<evidence type="ECO:0000313" key="6">
    <source>
        <dbReference type="EMBL" id="PUB11777.1"/>
    </source>
</evidence>
<dbReference type="CDD" id="cd11614">
    <property type="entry name" value="SAF_CpaB_FlgA_like"/>
    <property type="match status" value="1"/>
</dbReference>
<dbReference type="RefSeq" id="WP_108387577.1">
    <property type="nucleotide sequence ID" value="NZ_QBUD01000012.1"/>
</dbReference>
<dbReference type="Proteomes" id="UP000244523">
    <property type="component" value="Unassembled WGS sequence"/>
</dbReference>
<dbReference type="AlphaFoldDB" id="A0A2T6KAA3"/>
<dbReference type="InterPro" id="IPR039246">
    <property type="entry name" value="Flagellar_FlgA"/>
</dbReference>
<reference evidence="6 7" key="1">
    <citation type="submission" date="2018-04" db="EMBL/GenBank/DDBJ databases">
        <title>Genomic Encyclopedia of Archaeal and Bacterial Type Strains, Phase II (KMG-II): from individual species to whole genera.</title>
        <authorList>
            <person name="Goeker M."/>
        </authorList>
    </citation>
    <scope>NUCLEOTIDE SEQUENCE [LARGE SCALE GENOMIC DNA]</scope>
    <source>
        <strain evidence="6 7">DSM 29955</strain>
    </source>
</reference>
<dbReference type="InterPro" id="IPR013974">
    <property type="entry name" value="SAF"/>
</dbReference>
<comment type="subcellular location">
    <subcellularLocation>
        <location evidence="1 4">Periplasm</location>
    </subcellularLocation>
</comment>
<keyword evidence="4" id="KW-1005">Bacterial flagellum biogenesis</keyword>
<dbReference type="Pfam" id="PF13144">
    <property type="entry name" value="ChapFlgA"/>
    <property type="match status" value="1"/>
</dbReference>
<keyword evidence="7" id="KW-1185">Reference proteome</keyword>
<dbReference type="Gene3D" id="2.30.30.760">
    <property type="match status" value="1"/>
</dbReference>
<dbReference type="EMBL" id="QBUD01000012">
    <property type="protein sequence ID" value="PUB11777.1"/>
    <property type="molecule type" value="Genomic_DNA"/>
</dbReference>
<evidence type="ECO:0000256" key="1">
    <source>
        <dbReference type="ARBA" id="ARBA00004418"/>
    </source>
</evidence>
<protein>
    <recommendedName>
        <fullName evidence="4">Flagella basal body P-ring formation protein FlgA</fullName>
    </recommendedName>
</protein>
<dbReference type="GO" id="GO:0044780">
    <property type="term" value="P:bacterial-type flagellum assembly"/>
    <property type="evidence" value="ECO:0007669"/>
    <property type="project" value="InterPro"/>
</dbReference>
<dbReference type="InterPro" id="IPR017585">
    <property type="entry name" value="SAF_FlgA"/>
</dbReference>
<accession>A0A2T6KAA3</accession>
<proteinExistence type="inferred from homology"/>
<evidence type="ECO:0000256" key="3">
    <source>
        <dbReference type="ARBA" id="ARBA00022764"/>
    </source>
</evidence>
<feature type="signal peptide" evidence="4">
    <location>
        <begin position="1"/>
        <end position="17"/>
    </location>
</feature>
<organism evidence="6 7">
    <name type="scientific">Yoonia sediminilitoris</name>
    <dbReference type="NCBI Taxonomy" id="1286148"/>
    <lineage>
        <taxon>Bacteria</taxon>
        <taxon>Pseudomonadati</taxon>
        <taxon>Pseudomonadota</taxon>
        <taxon>Alphaproteobacteria</taxon>
        <taxon>Rhodobacterales</taxon>
        <taxon>Paracoccaceae</taxon>
        <taxon>Yoonia</taxon>
    </lineage>
</organism>
<dbReference type="GO" id="GO:0042597">
    <property type="term" value="C:periplasmic space"/>
    <property type="evidence" value="ECO:0007669"/>
    <property type="project" value="UniProtKB-SubCell"/>
</dbReference>
<dbReference type="PANTHER" id="PTHR36307:SF1">
    <property type="entry name" value="FLAGELLA BASAL BODY P-RING FORMATION PROTEIN FLGA"/>
    <property type="match status" value="1"/>
</dbReference>
<keyword evidence="6" id="KW-0969">Cilium</keyword>
<feature type="chain" id="PRO_5015373071" description="Flagella basal body P-ring formation protein FlgA" evidence="4">
    <location>
        <begin position="18"/>
        <end position="138"/>
    </location>
</feature>
<gene>
    <name evidence="6" type="ORF">C8N45_11220</name>
</gene>
<name>A0A2T6KAA3_9RHOB</name>
<dbReference type="OrthoDB" id="7619725at2"/>
<comment type="function">
    <text evidence="4">Involved in the assembly process of the P-ring formation. It may associate with FlgF on the rod constituting a structure essential for the P-ring assembly or may act as a modulator protein for the P-ring assembly.</text>
</comment>
<keyword evidence="3 4" id="KW-0574">Periplasm</keyword>
<comment type="similarity">
    <text evidence="4">Belongs to the FlgA family.</text>
</comment>
<evidence type="ECO:0000256" key="4">
    <source>
        <dbReference type="RuleBase" id="RU362063"/>
    </source>
</evidence>
<keyword evidence="2 4" id="KW-0732">Signal</keyword>